<dbReference type="PANTHER" id="PTHR45875">
    <property type="entry name" value="METHYLTRANSFERASE N6AMT1"/>
    <property type="match status" value="1"/>
</dbReference>
<dbReference type="InterPro" id="IPR052190">
    <property type="entry name" value="Euk-Arch_PrmC-MTase"/>
</dbReference>
<dbReference type="GO" id="GO:0008276">
    <property type="term" value="F:protein methyltransferase activity"/>
    <property type="evidence" value="ECO:0007669"/>
    <property type="project" value="TreeGrafter"/>
</dbReference>
<dbReference type="GO" id="GO:0008757">
    <property type="term" value="F:S-adenosylmethionine-dependent methyltransferase activity"/>
    <property type="evidence" value="ECO:0007669"/>
    <property type="project" value="TreeGrafter"/>
</dbReference>
<keyword evidence="1" id="KW-0489">Methyltransferase</keyword>
<organism evidence="6">
    <name type="scientific">marine metagenome</name>
    <dbReference type="NCBI Taxonomy" id="408172"/>
    <lineage>
        <taxon>unclassified sequences</taxon>
        <taxon>metagenomes</taxon>
        <taxon>ecological metagenomes</taxon>
    </lineage>
</organism>
<dbReference type="GO" id="GO:0032259">
    <property type="term" value="P:methylation"/>
    <property type="evidence" value="ECO:0007669"/>
    <property type="project" value="UniProtKB-KW"/>
</dbReference>
<dbReference type="InterPro" id="IPR004143">
    <property type="entry name" value="BPL_LPL_catalytic"/>
</dbReference>
<proteinExistence type="predicted"/>
<dbReference type="PANTHER" id="PTHR45875:SF1">
    <property type="entry name" value="METHYLTRANSFERASE N6AMT1"/>
    <property type="match status" value="1"/>
</dbReference>
<gene>
    <name evidence="6" type="ORF">METZ01_LOCUS2025</name>
</gene>
<dbReference type="InterPro" id="IPR029063">
    <property type="entry name" value="SAM-dependent_MTases_sf"/>
</dbReference>
<dbReference type="CDD" id="cd02440">
    <property type="entry name" value="AdoMet_MTases"/>
    <property type="match status" value="1"/>
</dbReference>
<dbReference type="GO" id="GO:0035657">
    <property type="term" value="C:eRF1 methyltransferase complex"/>
    <property type="evidence" value="ECO:0007669"/>
    <property type="project" value="TreeGrafter"/>
</dbReference>
<evidence type="ECO:0000259" key="5">
    <source>
        <dbReference type="Pfam" id="PF13649"/>
    </source>
</evidence>
<protein>
    <submittedName>
        <fullName evidence="6">Uncharacterized protein</fullName>
    </submittedName>
</protein>
<dbReference type="Pfam" id="PF13649">
    <property type="entry name" value="Methyltransf_25"/>
    <property type="match status" value="1"/>
</dbReference>
<dbReference type="SUPFAM" id="SSF55681">
    <property type="entry name" value="Class II aaRS and biotin synthetases"/>
    <property type="match status" value="1"/>
</dbReference>
<evidence type="ECO:0000256" key="1">
    <source>
        <dbReference type="ARBA" id="ARBA00022603"/>
    </source>
</evidence>
<feature type="domain" description="Methyltransferase" evidence="5">
    <location>
        <begin position="68"/>
        <end position="137"/>
    </location>
</feature>
<dbReference type="Pfam" id="PF03099">
    <property type="entry name" value="BPL_LplA_LipB"/>
    <property type="match status" value="1"/>
</dbReference>
<reference evidence="6" key="1">
    <citation type="submission" date="2018-05" db="EMBL/GenBank/DDBJ databases">
        <authorList>
            <person name="Lanie J.A."/>
            <person name="Ng W.-L."/>
            <person name="Kazmierczak K.M."/>
            <person name="Andrzejewski T.M."/>
            <person name="Davidsen T.M."/>
            <person name="Wayne K.J."/>
            <person name="Tettelin H."/>
            <person name="Glass J.I."/>
            <person name="Rusch D."/>
            <person name="Podicherti R."/>
            <person name="Tsui H.-C.T."/>
            <person name="Winkler M.E."/>
        </authorList>
    </citation>
    <scope>NUCLEOTIDE SEQUENCE</scope>
</reference>
<keyword evidence="3" id="KW-0949">S-adenosyl-L-methionine</keyword>
<dbReference type="EMBL" id="UINC01000107">
    <property type="protein sequence ID" value="SUZ49171.1"/>
    <property type="molecule type" value="Genomic_DNA"/>
</dbReference>
<dbReference type="SUPFAM" id="SSF53335">
    <property type="entry name" value="S-adenosyl-L-methionine-dependent methyltransferases"/>
    <property type="match status" value="1"/>
</dbReference>
<keyword evidence="2" id="KW-0808">Transferase</keyword>
<sequence length="463" mass="50275">MQAQEQDILSQCDNIANQGVRGHFHDFALDGIGSWKILVPHTVYPPREDTELMCKAVADLRRSDGLALEIGCGSGAVTLVLASLGWDVLACDVNPFAVAATRGNLEEHGLQENVEVVETGINDGLEIPDNTTLIVWNLPYLEPEVTKGRLDSIEEASFTDIEGGGWSELLMELLTRDNDAMNDDCLVLLLFRTDPKSPSSPFSWKRSGWSARSVASLRLGGERLQVFALWKPGQGIGPRELERCDSTMDEAVSIGGDGWQRVFAHEQARGRGRRGSEWKSRRGDVSATWSLSPEVAGKLSPGLLQTSIGAIVSNALGAEVKWPNDIMSDDIRKMGGILVESSGSENIRVGVGVNGRDFEEEGINASGWSNTLGEMSGVEVFRTIDASISTHFEDTGWLPMPTVDELLDISWRGISRQLSRGVSIKLGGTNLRPVGISTSGGLEALGRESSRIVDDLDGLEWLF</sequence>
<name>A0A381N3J8_9ZZZZ</name>
<dbReference type="InterPro" id="IPR045864">
    <property type="entry name" value="aa-tRNA-synth_II/BPL/LPL"/>
</dbReference>
<dbReference type="Gene3D" id="3.30.930.10">
    <property type="entry name" value="Bira Bifunctional Protein, Domain 2"/>
    <property type="match status" value="1"/>
</dbReference>
<dbReference type="AlphaFoldDB" id="A0A381N3J8"/>
<dbReference type="InterPro" id="IPR041698">
    <property type="entry name" value="Methyltransf_25"/>
</dbReference>
<evidence type="ECO:0000259" key="4">
    <source>
        <dbReference type="Pfam" id="PF03099"/>
    </source>
</evidence>
<dbReference type="Gene3D" id="3.40.50.150">
    <property type="entry name" value="Vaccinia Virus protein VP39"/>
    <property type="match status" value="1"/>
</dbReference>
<evidence type="ECO:0000256" key="2">
    <source>
        <dbReference type="ARBA" id="ARBA00022679"/>
    </source>
</evidence>
<feature type="domain" description="BPL/LPL catalytic" evidence="4">
    <location>
        <begin position="262"/>
        <end position="353"/>
    </location>
</feature>
<evidence type="ECO:0000256" key="3">
    <source>
        <dbReference type="ARBA" id="ARBA00022691"/>
    </source>
</evidence>
<accession>A0A381N3J8</accession>
<evidence type="ECO:0000313" key="6">
    <source>
        <dbReference type="EMBL" id="SUZ49171.1"/>
    </source>
</evidence>